<dbReference type="InterPro" id="IPR055485">
    <property type="entry name" value="DUF7057"/>
</dbReference>
<keyword evidence="1" id="KW-0812">Transmembrane</keyword>
<feature type="transmembrane region" description="Helical" evidence="1">
    <location>
        <begin position="44"/>
        <end position="63"/>
    </location>
</feature>
<evidence type="ECO:0000313" key="3">
    <source>
        <dbReference type="EMBL" id="EMJ5134028.1"/>
    </source>
</evidence>
<feature type="transmembrane region" description="Helical" evidence="1">
    <location>
        <begin position="316"/>
        <end position="337"/>
    </location>
</feature>
<gene>
    <name evidence="3" type="ORF">RG298_001740</name>
</gene>
<organism evidence="3">
    <name type="scientific">Providencia stuartii</name>
    <dbReference type="NCBI Taxonomy" id="588"/>
    <lineage>
        <taxon>Bacteria</taxon>
        <taxon>Pseudomonadati</taxon>
        <taxon>Pseudomonadota</taxon>
        <taxon>Gammaproteobacteria</taxon>
        <taxon>Enterobacterales</taxon>
        <taxon>Morganellaceae</taxon>
        <taxon>Providencia</taxon>
    </lineage>
</organism>
<accession>A0AAI9GE96</accession>
<feature type="transmembrane region" description="Helical" evidence="1">
    <location>
        <begin position="70"/>
        <end position="90"/>
    </location>
</feature>
<dbReference type="Pfam" id="PF23167">
    <property type="entry name" value="DUF7057"/>
    <property type="match status" value="1"/>
</dbReference>
<feature type="transmembrane region" description="Helical" evidence="1">
    <location>
        <begin position="245"/>
        <end position="267"/>
    </location>
</feature>
<proteinExistence type="predicted"/>
<keyword evidence="1" id="KW-0472">Membrane</keyword>
<comment type="caution">
    <text evidence="3">The sequence shown here is derived from an EMBL/GenBank/DDBJ whole genome shotgun (WGS) entry which is preliminary data.</text>
</comment>
<evidence type="ECO:0000259" key="2">
    <source>
        <dbReference type="Pfam" id="PF23167"/>
    </source>
</evidence>
<feature type="transmembrane region" description="Helical" evidence="1">
    <location>
        <begin position="102"/>
        <end position="121"/>
    </location>
</feature>
<protein>
    <submittedName>
        <fullName evidence="3">DUF4153 domain-containing protein</fullName>
    </submittedName>
</protein>
<name>A0AAI9GE96_PROST</name>
<feature type="transmembrane region" description="Helical" evidence="1">
    <location>
        <begin position="12"/>
        <end position="29"/>
    </location>
</feature>
<feature type="transmembrane region" description="Helical" evidence="1">
    <location>
        <begin position="214"/>
        <end position="239"/>
    </location>
</feature>
<feature type="transmembrane region" description="Helical" evidence="1">
    <location>
        <begin position="344"/>
        <end position="365"/>
    </location>
</feature>
<reference evidence="3" key="1">
    <citation type="submission" date="2024-02" db="EMBL/GenBank/DDBJ databases">
        <authorList>
            <consortium name="Clinical and Environmental Microbiology Branch: Whole genome sequencing antimicrobial resistance pathogens in the healthcare setting"/>
        </authorList>
    </citation>
    <scope>NUCLEOTIDE SEQUENCE</scope>
    <source>
        <strain evidence="3">2021GO-0154</strain>
    </source>
</reference>
<dbReference type="EMBL" id="ABMABF030000005">
    <property type="protein sequence ID" value="EMJ5134028.1"/>
    <property type="molecule type" value="Genomic_DNA"/>
</dbReference>
<evidence type="ECO:0000256" key="1">
    <source>
        <dbReference type="SAM" id="Phobius"/>
    </source>
</evidence>
<keyword evidence="1" id="KW-1133">Transmembrane helix</keyword>
<sequence length="554" mass="63224">MGQQEPISRYAYIVVALFAILQSVIILYSTDYTVRQESGLSGQFIYLPLLLAVFVPSAISYLITNAKSAIFYLNILIIILLTIWISLWHARHSESSTDASPFIAFTTLIVLLFFLLPWMQMRQLEKTWKIDYACLMGFYIKNTLLGIFASAIGGLLVTLILLANFLFKIVNLSSLSQLLSNDLTLWAGFTLGFNIGLIFLRSTFELQFGKFISYIARFFLIILHIIAIVFVIGFIFSYFTGMNATGLGSAAMLWFLILNIILINLVYGDGTQPYQFSAWLNPFVLFSVLLLNFFSLLSIYGILIRVNQYSWSIERLYAFTIALFLAIIIFAYSIAVLRKRTHWIFSLGTINKFGLLGLIGTILVINSPIADFKRITLNSILSGIDNGKIKVDSMLAYDLDELGPNGQQALKKLKSNPEYKKLLEHSSYGDEPKKSLEDVLVLAKNSAELPKSWWDMEDKEHEYYCISLYHSYNCLGFMVDANQDGQDDVVMCYASEDSGSFDCIIWQEKHDTWSIVDRQANHYQSVEERDQAWQKLLDGQFNLKPKEWRQIIPQ</sequence>
<feature type="domain" description="DUF7057" evidence="2">
    <location>
        <begin position="434"/>
        <end position="553"/>
    </location>
</feature>
<feature type="transmembrane region" description="Helical" evidence="1">
    <location>
        <begin position="279"/>
        <end position="304"/>
    </location>
</feature>
<dbReference type="AlphaFoldDB" id="A0AAI9GE96"/>
<feature type="transmembrane region" description="Helical" evidence="1">
    <location>
        <begin position="142"/>
        <end position="163"/>
    </location>
</feature>
<feature type="transmembrane region" description="Helical" evidence="1">
    <location>
        <begin position="183"/>
        <end position="202"/>
    </location>
</feature>